<dbReference type="GO" id="GO:0022829">
    <property type="term" value="F:wide pore channel activity"/>
    <property type="evidence" value="ECO:0007669"/>
    <property type="project" value="TreeGrafter"/>
</dbReference>
<dbReference type="SMART" id="SM00239">
    <property type="entry name" value="C2"/>
    <property type="match status" value="1"/>
</dbReference>
<dbReference type="GO" id="GO:0051607">
    <property type="term" value="P:defense response to virus"/>
    <property type="evidence" value="ECO:0007669"/>
    <property type="project" value="TreeGrafter"/>
</dbReference>
<dbReference type="EMBL" id="QBIY01012293">
    <property type="protein sequence ID" value="RXN25719.1"/>
    <property type="molecule type" value="Genomic_DNA"/>
</dbReference>
<reference evidence="2 4" key="1">
    <citation type="submission" date="2018-03" db="EMBL/GenBank/DDBJ databases">
        <title>Draft genome sequence of Rohu Carp (Labeo rohita).</title>
        <authorList>
            <person name="Das P."/>
            <person name="Kushwaha B."/>
            <person name="Joshi C.G."/>
            <person name="Kumar D."/>
            <person name="Nagpure N.S."/>
            <person name="Sahoo L."/>
            <person name="Das S.P."/>
            <person name="Bit A."/>
            <person name="Patnaik S."/>
            <person name="Meher P.K."/>
            <person name="Jayasankar P."/>
            <person name="Koringa P.G."/>
            <person name="Patel N.V."/>
            <person name="Hinsu A.T."/>
            <person name="Kumar R."/>
            <person name="Pandey M."/>
            <person name="Agarwal S."/>
            <person name="Srivastava S."/>
            <person name="Singh M."/>
            <person name="Iquebal M.A."/>
            <person name="Jaiswal S."/>
            <person name="Angadi U.B."/>
            <person name="Kumar N."/>
            <person name="Raza M."/>
            <person name="Shah T.M."/>
            <person name="Rai A."/>
            <person name="Jena J.K."/>
        </authorList>
    </citation>
    <scope>NUCLEOTIDE SEQUENCE [LARGE SCALE GENOMIC DNA]</scope>
    <source>
        <strain evidence="2">DASCIFA01</strain>
        <tissue evidence="2">Testis</tissue>
    </source>
</reference>
<evidence type="ECO:0000259" key="1">
    <source>
        <dbReference type="PROSITE" id="PS50004"/>
    </source>
</evidence>
<dbReference type="InterPro" id="IPR052784">
    <property type="entry name" value="Perforin-1_pore-forming"/>
</dbReference>
<organism evidence="2 4">
    <name type="scientific">Labeo rohita</name>
    <name type="common">Indian major carp</name>
    <name type="synonym">Cyprinus rohita</name>
    <dbReference type="NCBI Taxonomy" id="84645"/>
    <lineage>
        <taxon>Eukaryota</taxon>
        <taxon>Metazoa</taxon>
        <taxon>Chordata</taxon>
        <taxon>Craniata</taxon>
        <taxon>Vertebrata</taxon>
        <taxon>Euteleostomi</taxon>
        <taxon>Actinopterygii</taxon>
        <taxon>Neopterygii</taxon>
        <taxon>Teleostei</taxon>
        <taxon>Ostariophysi</taxon>
        <taxon>Cypriniformes</taxon>
        <taxon>Cyprinidae</taxon>
        <taxon>Labeoninae</taxon>
        <taxon>Labeonini</taxon>
        <taxon>Labeo</taxon>
    </lineage>
</organism>
<protein>
    <submittedName>
        <fullName evidence="2">C2 domain-containing At1g53590-like protein</fullName>
    </submittedName>
</protein>
<evidence type="ECO:0000313" key="2">
    <source>
        <dbReference type="EMBL" id="RXN25719.1"/>
    </source>
</evidence>
<dbReference type="InterPro" id="IPR035892">
    <property type="entry name" value="C2_domain_sf"/>
</dbReference>
<comment type="caution">
    <text evidence="2">The sequence shown here is derived from an EMBL/GenBank/DDBJ whole genome shotgun (WGS) entry which is preliminary data.</text>
</comment>
<dbReference type="PROSITE" id="PS50004">
    <property type="entry name" value="C2"/>
    <property type="match status" value="1"/>
</dbReference>
<keyword evidence="5" id="KW-1267">Proteomics identification</keyword>
<dbReference type="Proteomes" id="UP000290572">
    <property type="component" value="Unassembled WGS sequence"/>
</dbReference>
<dbReference type="InterPro" id="IPR000008">
    <property type="entry name" value="C2_dom"/>
</dbReference>
<accession>A0A498MUT0</accession>
<dbReference type="PANTHER" id="PTHR46096">
    <property type="entry name" value="PERFORIN-1"/>
    <property type="match status" value="1"/>
</dbReference>
<dbReference type="Pfam" id="PF00168">
    <property type="entry name" value="C2"/>
    <property type="match status" value="1"/>
</dbReference>
<dbReference type="GO" id="GO:0001771">
    <property type="term" value="P:immunological synapse formation"/>
    <property type="evidence" value="ECO:0007669"/>
    <property type="project" value="TreeGrafter"/>
</dbReference>
<dbReference type="GO" id="GO:0016020">
    <property type="term" value="C:membrane"/>
    <property type="evidence" value="ECO:0007669"/>
    <property type="project" value="TreeGrafter"/>
</dbReference>
<sequence>MVLNLQLVVILFEAMAVFDHLWLVSLTVLMLASQLNFASAAVRVFDLHARDLTGDPAGNDPDPYVKVSCGATSGGQTEFRRDSANPSWSAEFNFPNCEAKDDLVFQVWDKDLNFDDFLGVCVRKVKYESSTGTCKLKNGALYYSFEAVRYL</sequence>
<dbReference type="SUPFAM" id="SSF49562">
    <property type="entry name" value="C2 domain (Calcium/lipid-binding domain, CaLB)"/>
    <property type="match status" value="1"/>
</dbReference>
<dbReference type="STRING" id="84645.A0A498MUT0"/>
<evidence type="ECO:0000313" key="3">
    <source>
        <dbReference type="EMBL" id="RXN27482.1"/>
    </source>
</evidence>
<dbReference type="CDD" id="cd00030">
    <property type="entry name" value="C2"/>
    <property type="match status" value="1"/>
</dbReference>
<dbReference type="Gene3D" id="2.60.40.150">
    <property type="entry name" value="C2 domain"/>
    <property type="match status" value="1"/>
</dbReference>
<feature type="domain" description="C2" evidence="1">
    <location>
        <begin position="22"/>
        <end position="138"/>
    </location>
</feature>
<dbReference type="PANTHER" id="PTHR46096:SF1">
    <property type="entry name" value="PERFORIN 1.5"/>
    <property type="match status" value="1"/>
</dbReference>
<evidence type="ECO:0007829" key="5">
    <source>
        <dbReference type="PeptideAtlas" id="A0A498MUT0"/>
    </source>
</evidence>
<proteinExistence type="evidence at protein level"/>
<dbReference type="EMBL" id="QBIY01012028">
    <property type="protein sequence ID" value="RXN27482.1"/>
    <property type="molecule type" value="Genomic_DNA"/>
</dbReference>
<dbReference type="GO" id="GO:0001913">
    <property type="term" value="P:T cell mediated cytotoxicity"/>
    <property type="evidence" value="ECO:0007669"/>
    <property type="project" value="TreeGrafter"/>
</dbReference>
<name>A0A498MUT0_LABRO</name>
<evidence type="ECO:0000313" key="4">
    <source>
        <dbReference type="Proteomes" id="UP000290572"/>
    </source>
</evidence>
<keyword evidence="4" id="KW-1185">Reference proteome</keyword>
<gene>
    <name evidence="3" type="ORF">ROHU_020079</name>
    <name evidence="2" type="ORF">ROHU_021375</name>
</gene>
<dbReference type="AlphaFoldDB" id="A0A498MUT0"/>